<sequence>MFLRMAHHSTLLKCSDATIAYQSNPLLWNSPAPTKSPSKPCQRQGAERLCHGAGSPALCSVCSLNAQWLSEPESAATRNRIRDAGRNNSPQMLQPVGLNYRRPGLGPDWILFPRLSIARGREKIDHYFPACLVDSGWRHSFPACILGNLVLFGSVLQAGAVRVPANSSIDPAVQCALRYLRKGTSPAAEFSKVTFGIHHHDPSD</sequence>
<evidence type="ECO:0000313" key="2">
    <source>
        <dbReference type="Proteomes" id="UP001595075"/>
    </source>
</evidence>
<reference evidence="1 2" key="1">
    <citation type="journal article" date="2024" name="Commun. Biol.">
        <title>Comparative genomic analysis of thermophilic fungi reveals convergent evolutionary adaptations and gene losses.</title>
        <authorList>
            <person name="Steindorff A.S."/>
            <person name="Aguilar-Pontes M.V."/>
            <person name="Robinson A.J."/>
            <person name="Andreopoulos B."/>
            <person name="LaButti K."/>
            <person name="Kuo A."/>
            <person name="Mondo S."/>
            <person name="Riley R."/>
            <person name="Otillar R."/>
            <person name="Haridas S."/>
            <person name="Lipzen A."/>
            <person name="Grimwood J."/>
            <person name="Schmutz J."/>
            <person name="Clum A."/>
            <person name="Reid I.D."/>
            <person name="Moisan M.C."/>
            <person name="Butler G."/>
            <person name="Nguyen T.T.M."/>
            <person name="Dewar K."/>
            <person name="Conant G."/>
            <person name="Drula E."/>
            <person name="Henrissat B."/>
            <person name="Hansel C."/>
            <person name="Singer S."/>
            <person name="Hutchinson M.I."/>
            <person name="de Vries R.P."/>
            <person name="Natvig D.O."/>
            <person name="Powell A.J."/>
            <person name="Tsang A."/>
            <person name="Grigoriev I.V."/>
        </authorList>
    </citation>
    <scope>NUCLEOTIDE SEQUENCE [LARGE SCALE GENOMIC DNA]</scope>
    <source>
        <strain evidence="1 2">CBS 494.80</strain>
    </source>
</reference>
<proteinExistence type="predicted"/>
<evidence type="ECO:0000313" key="1">
    <source>
        <dbReference type="EMBL" id="KAL2062813.1"/>
    </source>
</evidence>
<keyword evidence="2" id="KW-1185">Reference proteome</keyword>
<name>A0ABR4C1C1_9HELO</name>
<comment type="caution">
    <text evidence="1">The sequence shown here is derived from an EMBL/GenBank/DDBJ whole genome shotgun (WGS) entry which is preliminary data.</text>
</comment>
<gene>
    <name evidence="1" type="ORF">VTL71DRAFT_5885</name>
</gene>
<protein>
    <submittedName>
        <fullName evidence="1">Uncharacterized protein</fullName>
    </submittedName>
</protein>
<accession>A0ABR4C1C1</accession>
<dbReference type="EMBL" id="JAZHXI010000016">
    <property type="protein sequence ID" value="KAL2062813.1"/>
    <property type="molecule type" value="Genomic_DNA"/>
</dbReference>
<dbReference type="Proteomes" id="UP001595075">
    <property type="component" value="Unassembled WGS sequence"/>
</dbReference>
<organism evidence="1 2">
    <name type="scientific">Oculimacula yallundae</name>
    <dbReference type="NCBI Taxonomy" id="86028"/>
    <lineage>
        <taxon>Eukaryota</taxon>
        <taxon>Fungi</taxon>
        <taxon>Dikarya</taxon>
        <taxon>Ascomycota</taxon>
        <taxon>Pezizomycotina</taxon>
        <taxon>Leotiomycetes</taxon>
        <taxon>Helotiales</taxon>
        <taxon>Ploettnerulaceae</taxon>
        <taxon>Oculimacula</taxon>
    </lineage>
</organism>